<evidence type="ECO:0000256" key="1">
    <source>
        <dbReference type="SAM" id="MobiDB-lite"/>
    </source>
</evidence>
<evidence type="ECO:0000313" key="4">
    <source>
        <dbReference type="Proteomes" id="UP000216063"/>
    </source>
</evidence>
<reference evidence="3 4" key="1">
    <citation type="submission" date="2017-07" db="EMBL/GenBank/DDBJ databases">
        <title>The new phylogeny of genus Mycobacterium.</title>
        <authorList>
            <person name="Tortoli E."/>
            <person name="Trovato A."/>
            <person name="Cirillo D.M."/>
        </authorList>
    </citation>
    <scope>NUCLEOTIDE SEQUENCE [LARGE SCALE GENOMIC DNA]</scope>
    <source>
        <strain evidence="3 4">ATCC 33027</strain>
    </source>
</reference>
<name>A0A255D981_9MYCO</name>
<protein>
    <submittedName>
        <fullName evidence="3">Uncharacterized protein</fullName>
    </submittedName>
</protein>
<evidence type="ECO:0000313" key="3">
    <source>
        <dbReference type="EMBL" id="OYN75936.1"/>
    </source>
</evidence>
<sequence>MDAVGALSLLLIAVAATAALCGYITATLRERNKRRFGRYFVLGVVTGFVAAAVTRRRIGPGAIGTVTRRLALPQRSGSSLSGAALQVRRSLSRTLP</sequence>
<accession>A0A255D981</accession>
<keyword evidence="2" id="KW-0812">Transmembrane</keyword>
<evidence type="ECO:0000256" key="2">
    <source>
        <dbReference type="SAM" id="Phobius"/>
    </source>
</evidence>
<keyword evidence="2" id="KW-1133">Transmembrane helix</keyword>
<comment type="caution">
    <text evidence="3">The sequence shown here is derived from an EMBL/GenBank/DDBJ whole genome shotgun (WGS) entry which is preliminary data.</text>
</comment>
<dbReference type="AlphaFoldDB" id="A0A255D981"/>
<feature type="transmembrane region" description="Helical" evidence="2">
    <location>
        <begin position="37"/>
        <end position="54"/>
    </location>
</feature>
<dbReference type="EMBL" id="NOZR01000025">
    <property type="protein sequence ID" value="OYN75936.1"/>
    <property type="molecule type" value="Genomic_DNA"/>
</dbReference>
<keyword evidence="2" id="KW-0472">Membrane</keyword>
<organism evidence="3 4">
    <name type="scientific">Mycolicibacterium sphagni</name>
    <dbReference type="NCBI Taxonomy" id="1786"/>
    <lineage>
        <taxon>Bacteria</taxon>
        <taxon>Bacillati</taxon>
        <taxon>Actinomycetota</taxon>
        <taxon>Actinomycetes</taxon>
        <taxon>Mycobacteriales</taxon>
        <taxon>Mycobacteriaceae</taxon>
        <taxon>Mycolicibacterium</taxon>
    </lineage>
</organism>
<feature type="region of interest" description="Disordered" evidence="1">
    <location>
        <begin position="75"/>
        <end position="96"/>
    </location>
</feature>
<dbReference type="Proteomes" id="UP000216063">
    <property type="component" value="Unassembled WGS sequence"/>
</dbReference>
<gene>
    <name evidence="3" type="ORF">CG716_24105</name>
</gene>
<proteinExistence type="predicted"/>
<dbReference type="RefSeq" id="WP_094483647.1">
    <property type="nucleotide sequence ID" value="NZ_NOZR01000025.1"/>
</dbReference>
<keyword evidence="4" id="KW-1185">Reference proteome</keyword>